<feature type="region of interest" description="Disordered" evidence="1">
    <location>
        <begin position="307"/>
        <end position="335"/>
    </location>
</feature>
<feature type="compositionally biased region" description="Polar residues" evidence="1">
    <location>
        <begin position="325"/>
        <end position="335"/>
    </location>
</feature>
<feature type="region of interest" description="Disordered" evidence="1">
    <location>
        <begin position="103"/>
        <end position="244"/>
    </location>
</feature>
<gene>
    <name evidence="2" type="ORF">BRADI_1g01593v3</name>
</gene>
<accession>A0A0Q3JII1</accession>
<reference evidence="2 3" key="1">
    <citation type="journal article" date="2010" name="Nature">
        <title>Genome sequencing and analysis of the model grass Brachypodium distachyon.</title>
        <authorList>
            <consortium name="International Brachypodium Initiative"/>
        </authorList>
    </citation>
    <scope>NUCLEOTIDE SEQUENCE [LARGE SCALE GENOMIC DNA]</scope>
    <source>
        <strain evidence="2 3">Bd21</strain>
    </source>
</reference>
<keyword evidence="4" id="KW-1185">Reference proteome</keyword>
<feature type="compositionally biased region" description="Acidic residues" evidence="1">
    <location>
        <begin position="1"/>
        <end position="11"/>
    </location>
</feature>
<feature type="region of interest" description="Disordered" evidence="1">
    <location>
        <begin position="1"/>
        <end position="27"/>
    </location>
</feature>
<dbReference type="EMBL" id="CM000880">
    <property type="protein sequence ID" value="KQK12092.2"/>
    <property type="molecule type" value="Genomic_DNA"/>
</dbReference>
<feature type="compositionally biased region" description="Low complexity" evidence="1">
    <location>
        <begin position="309"/>
        <end position="324"/>
    </location>
</feature>
<evidence type="ECO:0000313" key="2">
    <source>
        <dbReference type="EMBL" id="KQK12092.2"/>
    </source>
</evidence>
<feature type="compositionally biased region" description="Low complexity" evidence="1">
    <location>
        <begin position="116"/>
        <end position="127"/>
    </location>
</feature>
<reference evidence="3" key="3">
    <citation type="submission" date="2018-08" db="UniProtKB">
        <authorList>
            <consortium name="EnsemblPlants"/>
        </authorList>
    </citation>
    <scope>IDENTIFICATION</scope>
    <source>
        <strain evidence="3">cv. Bd21</strain>
    </source>
</reference>
<dbReference type="STRING" id="15368.A0A0Q3JII1"/>
<dbReference type="GO" id="GO:0006357">
    <property type="term" value="P:regulation of transcription by RNA polymerase II"/>
    <property type="evidence" value="ECO:0000318"/>
    <property type="project" value="GO_Central"/>
</dbReference>
<dbReference type="GO" id="GO:0005634">
    <property type="term" value="C:nucleus"/>
    <property type="evidence" value="ECO:0000318"/>
    <property type="project" value="GO_Central"/>
</dbReference>
<evidence type="ECO:0000256" key="1">
    <source>
        <dbReference type="SAM" id="MobiDB-lite"/>
    </source>
</evidence>
<proteinExistence type="predicted"/>
<evidence type="ECO:0000313" key="4">
    <source>
        <dbReference type="Proteomes" id="UP000008810"/>
    </source>
</evidence>
<dbReference type="Proteomes" id="UP000008810">
    <property type="component" value="Chromosome 1"/>
</dbReference>
<dbReference type="Gramene" id="KQK12092">
    <property type="protein sequence ID" value="KQK12092"/>
    <property type="gene ID" value="BRADI_1g01593v3"/>
</dbReference>
<feature type="compositionally biased region" description="Basic residues" evidence="1">
    <location>
        <begin position="159"/>
        <end position="170"/>
    </location>
</feature>
<dbReference type="InParanoid" id="A0A0Q3JII1"/>
<organism evidence="2">
    <name type="scientific">Brachypodium distachyon</name>
    <name type="common">Purple false brome</name>
    <name type="synonym">Trachynia distachya</name>
    <dbReference type="NCBI Taxonomy" id="15368"/>
    <lineage>
        <taxon>Eukaryota</taxon>
        <taxon>Viridiplantae</taxon>
        <taxon>Streptophyta</taxon>
        <taxon>Embryophyta</taxon>
        <taxon>Tracheophyta</taxon>
        <taxon>Spermatophyta</taxon>
        <taxon>Magnoliopsida</taxon>
        <taxon>Liliopsida</taxon>
        <taxon>Poales</taxon>
        <taxon>Poaceae</taxon>
        <taxon>BOP clade</taxon>
        <taxon>Pooideae</taxon>
        <taxon>Stipodae</taxon>
        <taxon>Brachypodieae</taxon>
        <taxon>Brachypodium</taxon>
    </lineage>
</organism>
<name>A0A0Q3JII1_BRADI</name>
<dbReference type="EnsemblPlants" id="KQK12092">
    <property type="protein sequence ID" value="KQK12092"/>
    <property type="gene ID" value="BRADI_1g01593v3"/>
</dbReference>
<sequence length="335" mass="35931">MDEEYSDDIMSEGDPLGLSRGTDEVEQDTVVVSSYEGNERGQKHKKGKGVKVEGVKVKSRENAACWRVFTKQPYEEGGSLEGELRAICKHCAKEYNCFLKPLGVKSSPPPPPPENPNIEAEPPAAAEVRARSRSRGAAVKQQWRRRSFPPHAPSLPPPRPRRRPATRRRLIFSPPHSRGSTALRRRPPPPSASASRTAGPRRNPAARQGAAAGSSSSSAPAPARQGAAAGSSSSSPPAAASRRLASGTAVYVRTRYVMITERCWLLIWLPARVIAACNPDYWTIKYSADLHAMFAGKISRVRATDVREAPAGPSSTAAAANANGGQSQRPAASTS</sequence>
<evidence type="ECO:0000313" key="3">
    <source>
        <dbReference type="EnsemblPlants" id="KQK12092"/>
    </source>
</evidence>
<dbReference type="AlphaFoldDB" id="A0A0Q3JII1"/>
<feature type="compositionally biased region" description="Low complexity" evidence="1">
    <location>
        <begin position="192"/>
        <end position="244"/>
    </location>
</feature>
<protein>
    <submittedName>
        <fullName evidence="2 3">Uncharacterized protein</fullName>
    </submittedName>
</protein>
<reference evidence="2" key="2">
    <citation type="submission" date="2017-06" db="EMBL/GenBank/DDBJ databases">
        <title>WGS assembly of Brachypodium distachyon.</title>
        <authorList>
            <consortium name="The International Brachypodium Initiative"/>
            <person name="Lucas S."/>
            <person name="Harmon-Smith M."/>
            <person name="Lail K."/>
            <person name="Tice H."/>
            <person name="Grimwood J."/>
            <person name="Bruce D."/>
            <person name="Barry K."/>
            <person name="Shu S."/>
            <person name="Lindquist E."/>
            <person name="Wang M."/>
            <person name="Pitluck S."/>
            <person name="Vogel J.P."/>
            <person name="Garvin D.F."/>
            <person name="Mockler T.C."/>
            <person name="Schmutz J."/>
            <person name="Rokhsar D."/>
            <person name="Bevan M.W."/>
        </authorList>
    </citation>
    <scope>NUCLEOTIDE SEQUENCE</scope>
    <source>
        <strain evidence="2">Bd21</strain>
    </source>
</reference>